<evidence type="ECO:0008006" key="3">
    <source>
        <dbReference type="Google" id="ProtNLM"/>
    </source>
</evidence>
<reference evidence="1" key="1">
    <citation type="submission" date="2022-07" db="EMBL/GenBank/DDBJ databases">
        <title>High-quality bacteriophage genomes in the Japanese 4D cohort.</title>
        <authorList>
            <person name="Nishijima S."/>
        </authorList>
    </citation>
    <scope>NUCLEOTIDE SEQUENCE</scope>
    <source>
        <strain evidence="1">0049_62566</strain>
    </source>
</reference>
<sequence>MATPILDIDTRKSFRTLTVKLDGVVYTMRPLGSKDLLTILDNAETIDKLTTGKMTRETLEAAETIIFPLVANLMTPSNAFNEWMNQTKQRSDLAYYRAMTALCKLMSENLNISIKGE</sequence>
<dbReference type="EMBL" id="OP030734">
    <property type="protein sequence ID" value="UVM80022.1"/>
    <property type="molecule type" value="Genomic_DNA"/>
</dbReference>
<evidence type="ECO:0000313" key="2">
    <source>
        <dbReference type="Proteomes" id="UP001160541"/>
    </source>
</evidence>
<name>A0ABY5T7L4_9VIRU</name>
<keyword evidence="2" id="KW-1185">Reference proteome</keyword>
<proteinExistence type="predicted"/>
<evidence type="ECO:0000313" key="1">
    <source>
        <dbReference type="EMBL" id="UVM80022.1"/>
    </source>
</evidence>
<dbReference type="Proteomes" id="UP001160541">
    <property type="component" value="Segment"/>
</dbReference>
<accession>A0ABY5T7L4</accession>
<organism evidence="1 2">
    <name type="scientific">Bacteriophage sp</name>
    <dbReference type="NCBI Taxonomy" id="38018"/>
    <lineage>
        <taxon>Viruses</taxon>
    </lineage>
</organism>
<protein>
    <recommendedName>
        <fullName evidence="3">Tail assembly chaperone</fullName>
    </recommendedName>
</protein>